<dbReference type="InterPro" id="IPR016188">
    <property type="entry name" value="PurM-like_N"/>
</dbReference>
<feature type="binding site" evidence="2">
    <location>
        <position position="125"/>
    </location>
    <ligand>
        <name>Mg(2+)</name>
        <dbReference type="ChEBI" id="CHEBI:18420"/>
        <label>1</label>
    </ligand>
</feature>
<keyword evidence="2" id="KW-0547">Nucleotide-binding</keyword>
<keyword evidence="2" id="KW-0808">Transferase</keyword>
<dbReference type="EC" id="2.7.4.16" evidence="2"/>
<feature type="binding site" evidence="2">
    <location>
        <position position="78"/>
    </location>
    <ligand>
        <name>Mg(2+)</name>
        <dbReference type="ChEBI" id="CHEBI:18420"/>
        <label>4</label>
    </ligand>
</feature>
<keyword evidence="2" id="KW-0460">Magnesium</keyword>
<proteinExistence type="inferred from homology"/>
<evidence type="ECO:0000259" key="3">
    <source>
        <dbReference type="Pfam" id="PF00586"/>
    </source>
</evidence>
<comment type="catalytic activity">
    <reaction evidence="2">
        <text>thiamine phosphate + ATP = thiamine diphosphate + ADP</text>
        <dbReference type="Rhea" id="RHEA:15913"/>
        <dbReference type="ChEBI" id="CHEBI:30616"/>
        <dbReference type="ChEBI" id="CHEBI:37575"/>
        <dbReference type="ChEBI" id="CHEBI:58937"/>
        <dbReference type="ChEBI" id="CHEBI:456216"/>
        <dbReference type="EC" id="2.7.4.16"/>
    </reaction>
</comment>
<dbReference type="PANTHER" id="PTHR30270:SF0">
    <property type="entry name" value="THIAMINE-MONOPHOSPHATE KINASE"/>
    <property type="match status" value="1"/>
</dbReference>
<dbReference type="InterPro" id="IPR006283">
    <property type="entry name" value="ThiL-like"/>
</dbReference>
<comment type="function">
    <text evidence="2">Catalyzes the ATP-dependent phosphorylation of thiamine-monophosphate (TMP) to form thiamine-pyrophosphate (TPP), the active form of vitamin B1.</text>
</comment>
<comment type="miscellaneous">
    <text evidence="2">Reaction mechanism of ThiL seems to utilize a direct, inline transfer of the gamma-phosphate of ATP to TMP rather than a phosphorylated enzyme intermediate.</text>
</comment>
<dbReference type="PANTHER" id="PTHR30270">
    <property type="entry name" value="THIAMINE-MONOPHOSPHATE KINASE"/>
    <property type="match status" value="1"/>
</dbReference>
<evidence type="ECO:0000256" key="2">
    <source>
        <dbReference type="HAMAP-Rule" id="MF_02128"/>
    </source>
</evidence>
<dbReference type="InterPro" id="IPR036921">
    <property type="entry name" value="PurM-like_N_sf"/>
</dbReference>
<feature type="binding site" evidence="2">
    <location>
        <position position="50"/>
    </location>
    <ligand>
        <name>Mg(2+)</name>
        <dbReference type="ChEBI" id="CHEBI:18420"/>
        <label>2</label>
    </ligand>
</feature>
<keyword evidence="1 2" id="KW-0784">Thiamine biosynthesis</keyword>
<dbReference type="Pfam" id="PF00586">
    <property type="entry name" value="AIRS"/>
    <property type="match status" value="1"/>
</dbReference>
<feature type="binding site" evidence="2">
    <location>
        <position position="220"/>
    </location>
    <ligand>
        <name>ATP</name>
        <dbReference type="ChEBI" id="CHEBI:30616"/>
    </ligand>
</feature>
<dbReference type="SUPFAM" id="SSF55326">
    <property type="entry name" value="PurM N-terminal domain-like"/>
    <property type="match status" value="1"/>
</dbReference>
<feature type="binding site" evidence="2">
    <location>
        <position position="50"/>
    </location>
    <ligand>
        <name>Mg(2+)</name>
        <dbReference type="ChEBI" id="CHEBI:18420"/>
        <label>1</label>
    </ligand>
</feature>
<dbReference type="InterPro" id="IPR036676">
    <property type="entry name" value="PurM-like_C_sf"/>
</dbReference>
<feature type="binding site" evidence="2">
    <location>
        <position position="149"/>
    </location>
    <ligand>
        <name>ATP</name>
        <dbReference type="ChEBI" id="CHEBI:30616"/>
    </ligand>
</feature>
<evidence type="ECO:0000313" key="6">
    <source>
        <dbReference type="Proteomes" id="UP001500604"/>
    </source>
</evidence>
<feature type="binding site" evidence="2">
    <location>
        <position position="269"/>
    </location>
    <ligand>
        <name>substrate</name>
    </ligand>
</feature>
<comment type="caution">
    <text evidence="5">The sequence shown here is derived from an EMBL/GenBank/DDBJ whole genome shotgun (WGS) entry which is preliminary data.</text>
</comment>
<dbReference type="Proteomes" id="UP001500604">
    <property type="component" value="Unassembled WGS sequence"/>
</dbReference>
<feature type="binding site" evidence="2">
    <location>
        <position position="33"/>
    </location>
    <ligand>
        <name>Mg(2+)</name>
        <dbReference type="ChEBI" id="CHEBI:18420"/>
        <label>4</label>
    </ligand>
</feature>
<comment type="pathway">
    <text evidence="2">Cofactor biosynthesis; thiamine diphosphate biosynthesis; thiamine diphosphate from thiamine phosphate: step 1/1.</text>
</comment>
<dbReference type="PIRSF" id="PIRSF005303">
    <property type="entry name" value="Thiam_monoph_kin"/>
    <property type="match status" value="1"/>
</dbReference>
<organism evidence="5 6">
    <name type="scientific">Kistimonas scapharcae</name>
    <dbReference type="NCBI Taxonomy" id="1036133"/>
    <lineage>
        <taxon>Bacteria</taxon>
        <taxon>Pseudomonadati</taxon>
        <taxon>Pseudomonadota</taxon>
        <taxon>Gammaproteobacteria</taxon>
        <taxon>Oceanospirillales</taxon>
        <taxon>Endozoicomonadaceae</taxon>
        <taxon>Kistimonas</taxon>
    </lineage>
</organism>
<evidence type="ECO:0000259" key="4">
    <source>
        <dbReference type="Pfam" id="PF02769"/>
    </source>
</evidence>
<protein>
    <recommendedName>
        <fullName evidence="2">Thiamine-monophosphate kinase</fullName>
        <shortName evidence="2">TMP kinase</shortName>
        <shortName evidence="2">Thiamine-phosphate kinase</shortName>
        <ecNumber evidence="2">2.7.4.16</ecNumber>
    </recommendedName>
</protein>
<feature type="binding site" evidence="2">
    <location>
        <position position="317"/>
    </location>
    <ligand>
        <name>substrate</name>
    </ligand>
</feature>
<dbReference type="NCBIfam" id="TIGR01379">
    <property type="entry name" value="thiL"/>
    <property type="match status" value="1"/>
</dbReference>
<comment type="caution">
    <text evidence="2">Lacks conserved residue(s) required for the propagation of feature annotation.</text>
</comment>
<dbReference type="Gene3D" id="3.90.650.10">
    <property type="entry name" value="PurM-like C-terminal domain"/>
    <property type="match status" value="1"/>
</dbReference>
<feature type="binding site" evidence="2">
    <location>
        <position position="78"/>
    </location>
    <ligand>
        <name>Mg(2+)</name>
        <dbReference type="ChEBI" id="CHEBI:18420"/>
        <label>2</label>
    </ligand>
</feature>
<dbReference type="GO" id="GO:0016301">
    <property type="term" value="F:kinase activity"/>
    <property type="evidence" value="ECO:0007669"/>
    <property type="project" value="UniProtKB-KW"/>
</dbReference>
<keyword evidence="2" id="KW-0479">Metal-binding</keyword>
<keyword evidence="6" id="KW-1185">Reference proteome</keyword>
<keyword evidence="2" id="KW-0067">ATP-binding</keyword>
<dbReference type="Gene3D" id="3.30.1330.10">
    <property type="entry name" value="PurM-like, N-terminal domain"/>
    <property type="match status" value="1"/>
</dbReference>
<dbReference type="RefSeq" id="WP_345198139.1">
    <property type="nucleotide sequence ID" value="NZ_BAABFL010000460.1"/>
</dbReference>
<reference evidence="6" key="1">
    <citation type="journal article" date="2019" name="Int. J. Syst. Evol. Microbiol.">
        <title>The Global Catalogue of Microorganisms (GCM) 10K type strain sequencing project: providing services to taxonomists for standard genome sequencing and annotation.</title>
        <authorList>
            <consortium name="The Broad Institute Genomics Platform"/>
            <consortium name="The Broad Institute Genome Sequencing Center for Infectious Disease"/>
            <person name="Wu L."/>
            <person name="Ma J."/>
        </authorList>
    </citation>
    <scope>NUCLEOTIDE SEQUENCE [LARGE SCALE GENOMIC DNA]</scope>
    <source>
        <strain evidence="6">JCM 17805</strain>
    </source>
</reference>
<evidence type="ECO:0000256" key="1">
    <source>
        <dbReference type="ARBA" id="ARBA00022977"/>
    </source>
</evidence>
<dbReference type="Pfam" id="PF02769">
    <property type="entry name" value="AIRS_C"/>
    <property type="match status" value="1"/>
</dbReference>
<comment type="similarity">
    <text evidence="2">Belongs to the thiamine-monophosphate kinase family.</text>
</comment>
<feature type="domain" description="PurM-like N-terminal" evidence="3">
    <location>
        <begin position="31"/>
        <end position="141"/>
    </location>
</feature>
<accession>A0ABP8V623</accession>
<feature type="binding site" evidence="2">
    <location>
        <begin position="124"/>
        <end position="125"/>
    </location>
    <ligand>
        <name>ATP</name>
        <dbReference type="ChEBI" id="CHEBI:30616"/>
    </ligand>
</feature>
<feature type="binding site" evidence="2">
    <location>
        <position position="57"/>
    </location>
    <ligand>
        <name>substrate</name>
    </ligand>
</feature>
<feature type="domain" description="PurM-like C-terminal" evidence="4">
    <location>
        <begin position="153"/>
        <end position="305"/>
    </location>
</feature>
<feature type="binding site" evidence="2">
    <location>
        <position position="48"/>
    </location>
    <ligand>
        <name>Mg(2+)</name>
        <dbReference type="ChEBI" id="CHEBI:18420"/>
        <label>4</label>
    </ligand>
</feature>
<keyword evidence="2 5" id="KW-0418">Kinase</keyword>
<dbReference type="CDD" id="cd02194">
    <property type="entry name" value="ThiL"/>
    <property type="match status" value="1"/>
</dbReference>
<sequence length="321" mass="33253">MNEFDLIARYFNQPALTGQPGCDGGVVVGIGDDCAVVSVPDGWQLVQSIDTLVEGVHFPAGIDPVLLGWRALAVSVSDLAAMGARPHSFFLALTLPKADTAWLEGFCQGMADLAARCGIPLVGGDTTRGSLTVSLHVQGIVAAGSALRRNGARPGDTVYVSGTLGDAGGALPLVLQGASIEDGKSTSETALLTRYYRPEPRLALGQWLVEQGATAAIDISDGLLGDLNHILRASGCGATLNSDALPLSDALRVVYPEDQARSLAQTAGDDYELCFTAPASAIAESESPIPVVAIGTIVEQSGIRLDGQLIDLAEGGFRHFS</sequence>
<dbReference type="EMBL" id="BAABFL010000460">
    <property type="protein sequence ID" value="GAA4651708.1"/>
    <property type="molecule type" value="Genomic_DNA"/>
</dbReference>
<feature type="binding site" evidence="2">
    <location>
        <position position="78"/>
    </location>
    <ligand>
        <name>Mg(2+)</name>
        <dbReference type="ChEBI" id="CHEBI:18420"/>
        <label>3</label>
    </ligand>
</feature>
<dbReference type="InterPro" id="IPR010918">
    <property type="entry name" value="PurM-like_C_dom"/>
</dbReference>
<dbReference type="HAMAP" id="MF_02128">
    <property type="entry name" value="TMP_kinase"/>
    <property type="match status" value="1"/>
</dbReference>
<evidence type="ECO:0000313" key="5">
    <source>
        <dbReference type="EMBL" id="GAA4651708.1"/>
    </source>
</evidence>
<name>A0ABP8V623_9GAMM</name>
<gene>
    <name evidence="2 5" type="primary">thiL</name>
    <name evidence="5" type="ORF">GCM10023116_39920</name>
</gene>
<feature type="binding site" evidence="2">
    <location>
        <position position="221"/>
    </location>
    <ligand>
        <name>Mg(2+)</name>
        <dbReference type="ChEBI" id="CHEBI:18420"/>
        <label>5</label>
    </ligand>
</feature>
<dbReference type="SUPFAM" id="SSF56042">
    <property type="entry name" value="PurM C-terminal domain-like"/>
    <property type="match status" value="1"/>
</dbReference>
<feature type="binding site" evidence="2">
    <location>
        <position position="33"/>
    </location>
    <ligand>
        <name>Mg(2+)</name>
        <dbReference type="ChEBI" id="CHEBI:18420"/>
        <label>3</label>
    </ligand>
</feature>
<feature type="binding site" evidence="2">
    <location>
        <position position="218"/>
    </location>
    <ligand>
        <name>Mg(2+)</name>
        <dbReference type="ChEBI" id="CHEBI:18420"/>
        <label>3</label>
    </ligand>
</feature>